<organism evidence="3 4">
    <name type="scientific">Camellia sinensis</name>
    <name type="common">Tea plant</name>
    <name type="synonym">Thea sinensis</name>
    <dbReference type="NCBI Taxonomy" id="4442"/>
    <lineage>
        <taxon>Eukaryota</taxon>
        <taxon>Viridiplantae</taxon>
        <taxon>Streptophyta</taxon>
        <taxon>Embryophyta</taxon>
        <taxon>Tracheophyta</taxon>
        <taxon>Spermatophyta</taxon>
        <taxon>Magnoliopsida</taxon>
        <taxon>eudicotyledons</taxon>
        <taxon>Gunneridae</taxon>
        <taxon>Pentapetalae</taxon>
        <taxon>asterids</taxon>
        <taxon>Ericales</taxon>
        <taxon>Theaceae</taxon>
        <taxon>Camellia</taxon>
    </lineage>
</organism>
<keyword evidence="2" id="KW-0732">Signal</keyword>
<evidence type="ECO:0000256" key="2">
    <source>
        <dbReference type="ARBA" id="ARBA00022729"/>
    </source>
</evidence>
<protein>
    <recommendedName>
        <fullName evidence="5">Peptidase S8/S53 domain-containing protein</fullName>
    </recommendedName>
</protein>
<dbReference type="PANTHER" id="PTHR10795">
    <property type="entry name" value="PROPROTEIN CONVERTASE SUBTILISIN/KEXIN"/>
    <property type="match status" value="1"/>
</dbReference>
<evidence type="ECO:0000313" key="3">
    <source>
        <dbReference type="EMBL" id="KAF5939050.1"/>
    </source>
</evidence>
<reference evidence="3 4" key="2">
    <citation type="submission" date="2020-07" db="EMBL/GenBank/DDBJ databases">
        <title>Genome assembly of wild tea tree DASZ reveals pedigree and selection history of tea varieties.</title>
        <authorList>
            <person name="Zhang W."/>
        </authorList>
    </citation>
    <scope>NUCLEOTIDE SEQUENCE [LARGE SCALE GENOMIC DNA]</scope>
    <source>
        <strain evidence="4">cv. G240</strain>
        <tissue evidence="3">Leaf</tissue>
    </source>
</reference>
<evidence type="ECO:0000313" key="4">
    <source>
        <dbReference type="Proteomes" id="UP000593564"/>
    </source>
</evidence>
<dbReference type="InterPro" id="IPR045051">
    <property type="entry name" value="SBT"/>
</dbReference>
<name>A0A7J7GE88_CAMSI</name>
<dbReference type="Gene3D" id="3.40.50.200">
    <property type="entry name" value="Peptidase S8/S53 domain"/>
    <property type="match status" value="1"/>
</dbReference>
<reference evidence="4" key="1">
    <citation type="journal article" date="2020" name="Nat. Commun.">
        <title>Genome assembly of wild tea tree DASZ reveals pedigree and selection history of tea varieties.</title>
        <authorList>
            <person name="Zhang W."/>
            <person name="Zhang Y."/>
            <person name="Qiu H."/>
            <person name="Guo Y."/>
            <person name="Wan H."/>
            <person name="Zhang X."/>
            <person name="Scossa F."/>
            <person name="Alseekh S."/>
            <person name="Zhang Q."/>
            <person name="Wang P."/>
            <person name="Xu L."/>
            <person name="Schmidt M.H."/>
            <person name="Jia X."/>
            <person name="Li D."/>
            <person name="Zhu A."/>
            <person name="Guo F."/>
            <person name="Chen W."/>
            <person name="Ni D."/>
            <person name="Usadel B."/>
            <person name="Fernie A.R."/>
            <person name="Wen W."/>
        </authorList>
    </citation>
    <scope>NUCLEOTIDE SEQUENCE [LARGE SCALE GENOMIC DNA]</scope>
    <source>
        <strain evidence="4">cv. G240</strain>
    </source>
</reference>
<keyword evidence="4" id="KW-1185">Reference proteome</keyword>
<dbReference type="InterPro" id="IPR036852">
    <property type="entry name" value="Peptidase_S8/S53_dom_sf"/>
</dbReference>
<proteinExistence type="inferred from homology"/>
<accession>A0A7J7GE88</accession>
<dbReference type="Proteomes" id="UP000593564">
    <property type="component" value="Unassembled WGS sequence"/>
</dbReference>
<sequence>MGFSESVPRNPTYESEVIVGVIGTGIWPESESFIDEGFGPPPKKWKGTCKGGKNLLATSNSFFSKSKLFYIRTYIKHHVEFYSKIIGARYYNSYYNSLTPKMNLQGTHPHCLHSSWKQHSKC</sequence>
<evidence type="ECO:0008006" key="5">
    <source>
        <dbReference type="Google" id="ProtNLM"/>
    </source>
</evidence>
<evidence type="ECO:0000256" key="1">
    <source>
        <dbReference type="ARBA" id="ARBA00011073"/>
    </source>
</evidence>
<dbReference type="AlphaFoldDB" id="A0A7J7GE88"/>
<comment type="similarity">
    <text evidence="1">Belongs to the peptidase S8 family.</text>
</comment>
<dbReference type="EMBL" id="JACBKZ010000011">
    <property type="protein sequence ID" value="KAF5939050.1"/>
    <property type="molecule type" value="Genomic_DNA"/>
</dbReference>
<gene>
    <name evidence="3" type="ORF">HYC85_023309</name>
</gene>
<dbReference type="GO" id="GO:0006508">
    <property type="term" value="P:proteolysis"/>
    <property type="evidence" value="ECO:0007669"/>
    <property type="project" value="InterPro"/>
</dbReference>
<comment type="caution">
    <text evidence="3">The sequence shown here is derived from an EMBL/GenBank/DDBJ whole genome shotgun (WGS) entry which is preliminary data.</text>
</comment>
<dbReference type="GO" id="GO:0004252">
    <property type="term" value="F:serine-type endopeptidase activity"/>
    <property type="evidence" value="ECO:0007669"/>
    <property type="project" value="InterPro"/>
</dbReference>